<dbReference type="SMART" id="SM00972">
    <property type="entry name" value="SCPU"/>
    <property type="match status" value="1"/>
</dbReference>
<feature type="domain" description="Spore coat protein U/FanG" evidence="2">
    <location>
        <begin position="26"/>
        <end position="164"/>
    </location>
</feature>
<comment type="caution">
    <text evidence="3">The sequence shown here is derived from an EMBL/GenBank/DDBJ whole genome shotgun (WGS) entry which is preliminary data.</text>
</comment>
<dbReference type="AlphaFoldDB" id="A0AAW8EQC4"/>
<dbReference type="PANTHER" id="PTHR37089">
    <property type="entry name" value="PROTEIN U-RELATED"/>
    <property type="match status" value="1"/>
</dbReference>
<reference evidence="3" key="1">
    <citation type="submission" date="2023-07" db="EMBL/GenBank/DDBJ databases">
        <title>Sorghum-associated microbial communities from plants grown in Nebraska, USA.</title>
        <authorList>
            <person name="Schachtman D."/>
        </authorList>
    </citation>
    <scope>NUCLEOTIDE SEQUENCE</scope>
    <source>
        <strain evidence="3">DS3315</strain>
    </source>
</reference>
<dbReference type="Pfam" id="PF05229">
    <property type="entry name" value="SCPU"/>
    <property type="match status" value="1"/>
</dbReference>
<protein>
    <submittedName>
        <fullName evidence="3">Spore coat protein U-like protein</fullName>
    </submittedName>
</protein>
<dbReference type="EMBL" id="JAUSRV010000021">
    <property type="protein sequence ID" value="MDP9975042.1"/>
    <property type="molecule type" value="Genomic_DNA"/>
</dbReference>
<evidence type="ECO:0000256" key="1">
    <source>
        <dbReference type="SAM" id="SignalP"/>
    </source>
</evidence>
<sequence>MKKLSLIVAATLAVTTSAVLAATSPATATFQVLITVAKACSVVAGAGSKIDFGTVDSSATNLSGNSNISVTCSKTTPYNIGLLPSNNNTTGAGVMSPASGSDTVAYQLRSVSATGSVWGSTATSTAVGNGVAGTGTGAAQTIPVYATVASANVTPGAYSDTVTVQVNY</sequence>
<feature type="signal peptide" evidence="1">
    <location>
        <begin position="1"/>
        <end position="21"/>
    </location>
</feature>
<dbReference type="RefSeq" id="WP_012747056.1">
    <property type="nucleotide sequence ID" value="NZ_CAXUQF020000001.1"/>
</dbReference>
<evidence type="ECO:0000313" key="4">
    <source>
        <dbReference type="Proteomes" id="UP001224845"/>
    </source>
</evidence>
<feature type="chain" id="PRO_5044004053" evidence="1">
    <location>
        <begin position="22"/>
        <end position="168"/>
    </location>
</feature>
<keyword evidence="1" id="KW-0732">Signal</keyword>
<keyword evidence="3" id="KW-0167">Capsid protein</keyword>
<dbReference type="Proteomes" id="UP001224845">
    <property type="component" value="Unassembled WGS sequence"/>
</dbReference>
<proteinExistence type="predicted"/>
<accession>A0AAW8EQC4</accession>
<dbReference type="InterPro" id="IPR053167">
    <property type="entry name" value="Spore_coat_component"/>
</dbReference>
<dbReference type="InterPro" id="IPR007893">
    <property type="entry name" value="Spore_coat_U/FanG"/>
</dbReference>
<name>A0AAW8EQC4_VARPD</name>
<organism evidence="3 4">
    <name type="scientific">Variovorax paradoxus</name>
    <dbReference type="NCBI Taxonomy" id="34073"/>
    <lineage>
        <taxon>Bacteria</taxon>
        <taxon>Pseudomonadati</taxon>
        <taxon>Pseudomonadota</taxon>
        <taxon>Betaproteobacteria</taxon>
        <taxon>Burkholderiales</taxon>
        <taxon>Comamonadaceae</taxon>
        <taxon>Variovorax</taxon>
    </lineage>
</organism>
<evidence type="ECO:0000313" key="3">
    <source>
        <dbReference type="EMBL" id="MDP9975042.1"/>
    </source>
</evidence>
<gene>
    <name evidence="3" type="ORF">J2W39_006326</name>
</gene>
<keyword evidence="3" id="KW-0946">Virion</keyword>
<evidence type="ECO:0000259" key="2">
    <source>
        <dbReference type="Pfam" id="PF05229"/>
    </source>
</evidence>